<protein>
    <submittedName>
        <fullName evidence="9">Uncharacterized protein</fullName>
    </submittedName>
</protein>
<evidence type="ECO:0000313" key="10">
    <source>
        <dbReference type="Proteomes" id="UP001556367"/>
    </source>
</evidence>
<feature type="compositionally biased region" description="Low complexity" evidence="8">
    <location>
        <begin position="323"/>
        <end position="339"/>
    </location>
</feature>
<proteinExistence type="inferred from homology"/>
<gene>
    <name evidence="9" type="ORF">HGRIS_008793</name>
</gene>
<evidence type="ECO:0000256" key="8">
    <source>
        <dbReference type="SAM" id="MobiDB-lite"/>
    </source>
</evidence>
<keyword evidence="4" id="KW-0498">Mitosis</keyword>
<evidence type="ECO:0000256" key="2">
    <source>
        <dbReference type="ARBA" id="ARBA00008585"/>
    </source>
</evidence>
<dbReference type="Proteomes" id="UP001556367">
    <property type="component" value="Unassembled WGS sequence"/>
</dbReference>
<reference evidence="10" key="1">
    <citation type="submission" date="2024-06" db="EMBL/GenBank/DDBJ databases">
        <title>Multi-omics analyses provide insights into the biosynthesis of the anticancer antibiotic pleurotin in Hohenbuehelia grisea.</title>
        <authorList>
            <person name="Weaver J.A."/>
            <person name="Alberti F."/>
        </authorList>
    </citation>
    <scope>NUCLEOTIDE SEQUENCE [LARGE SCALE GENOMIC DNA]</scope>
    <source>
        <strain evidence="10">T-177</strain>
    </source>
</reference>
<name>A0ABR3JAL2_9AGAR</name>
<keyword evidence="6" id="KW-0539">Nucleus</keyword>
<comment type="caution">
    <text evidence="9">The sequence shown here is derived from an EMBL/GenBank/DDBJ whole genome shotgun (WGS) entry which is preliminary data.</text>
</comment>
<keyword evidence="7" id="KW-0131">Cell cycle</keyword>
<feature type="region of interest" description="Disordered" evidence="8">
    <location>
        <begin position="1"/>
        <end position="32"/>
    </location>
</feature>
<evidence type="ECO:0000256" key="7">
    <source>
        <dbReference type="ARBA" id="ARBA00023306"/>
    </source>
</evidence>
<keyword evidence="3" id="KW-0132">Cell division</keyword>
<evidence type="ECO:0000313" key="9">
    <source>
        <dbReference type="EMBL" id="KAL0952180.1"/>
    </source>
</evidence>
<sequence length="790" mass="85385">MSTTLRRVVDDDQDLNPRPQKRQRTTSSPELKLSPLSPSALLISLPRLLLQPANHPLFIQSLYLSLLACRRCLRLPGLTPDIECRAWTGIAEIGLKAITAGLCDSKIPWASGIESEVEKAVSKGLLIAQKHPSLGLYRPHLTVISAKLAALQNNFKYARTLIRKLLPTLDHCDPPHSVYAIHIAHIDLLMAAYTSASHASPTARSSLSPHKARAHEALSAVATMKSEAQSRGHSLVGLFCTVLRLRILIAVGLWGDVAEALREAECHLGIKFDSMSSDQPDTQTPQADCSPGESQKTAHSSEHCSQASDATMLREIPPPEQVTPRAKSSASSSTKSQPSIPVYTDPFEGSMAAHALILGVLYYTHAGNAAAAAARLAQLHGVMDSGIIDRCGGGVVEVHFHNSVVNVIDNPSAFNFSPSSSSPRPRPVEGQRCTTCAPLYLRTTHPRALYALAFLVSSTAKRDPGGRKPKRHVFAQEGVMAWEREVHRGFRLDAGSCLWTGPEDFERVEQTMVEIKADLLSELAGVCILRSEFSAAEQHLAHLIAHTRTYSRFSAYSPRITLHHAHLAHARGNVSFAAECYEVAERLADEQTREPRNAGAGDADFVGASARAGLVSLRIGMRAQEGEEAGDKGSGWAEINFMGRRVVEECRGMGGVLEAIAQVVEACLTSEIIKAKKFLKQALNIATQAQENHLRALVLALIAAHYFHVSGPSARIMLSTADQLAAGLGAPANKNAKGGSVGNAPLRVWIGEKFLELYKRAGDQAMVEKQTLLNRHLAAASRSIPDFSSA</sequence>
<organism evidence="9 10">
    <name type="scientific">Hohenbuehelia grisea</name>
    <dbReference type="NCBI Taxonomy" id="104357"/>
    <lineage>
        <taxon>Eukaryota</taxon>
        <taxon>Fungi</taxon>
        <taxon>Dikarya</taxon>
        <taxon>Basidiomycota</taxon>
        <taxon>Agaricomycotina</taxon>
        <taxon>Agaricomycetes</taxon>
        <taxon>Agaricomycetidae</taxon>
        <taxon>Agaricales</taxon>
        <taxon>Pleurotineae</taxon>
        <taxon>Pleurotaceae</taxon>
        <taxon>Hohenbuehelia</taxon>
    </lineage>
</organism>
<comment type="similarity">
    <text evidence="2">Belongs to the SCC4/mau-2 family.</text>
</comment>
<evidence type="ECO:0000256" key="1">
    <source>
        <dbReference type="ARBA" id="ARBA00004123"/>
    </source>
</evidence>
<dbReference type="PANTHER" id="PTHR21394">
    <property type="entry name" value="MAU2 CHROMATID COHESION FACTOR HOMOLOG"/>
    <property type="match status" value="1"/>
</dbReference>
<evidence type="ECO:0000256" key="6">
    <source>
        <dbReference type="ARBA" id="ARBA00023242"/>
    </source>
</evidence>
<dbReference type="EMBL" id="JASNQZ010000011">
    <property type="protein sequence ID" value="KAL0952180.1"/>
    <property type="molecule type" value="Genomic_DNA"/>
</dbReference>
<evidence type="ECO:0000256" key="5">
    <source>
        <dbReference type="ARBA" id="ARBA00022829"/>
    </source>
</evidence>
<accession>A0ABR3JAL2</accession>
<feature type="compositionally biased region" description="Polar residues" evidence="8">
    <location>
        <begin position="275"/>
        <end position="309"/>
    </location>
</feature>
<comment type="subcellular location">
    <subcellularLocation>
        <location evidence="1">Nucleus</location>
    </subcellularLocation>
</comment>
<evidence type="ECO:0000256" key="3">
    <source>
        <dbReference type="ARBA" id="ARBA00022618"/>
    </source>
</evidence>
<keyword evidence="5" id="KW-0159">Chromosome partition</keyword>
<dbReference type="InterPro" id="IPR019440">
    <property type="entry name" value="MAU2"/>
</dbReference>
<keyword evidence="10" id="KW-1185">Reference proteome</keyword>
<feature type="region of interest" description="Disordered" evidence="8">
    <location>
        <begin position="275"/>
        <end position="341"/>
    </location>
</feature>
<evidence type="ECO:0000256" key="4">
    <source>
        <dbReference type="ARBA" id="ARBA00022776"/>
    </source>
</evidence>